<feature type="compositionally biased region" description="Basic residues" evidence="1">
    <location>
        <begin position="18"/>
        <end position="27"/>
    </location>
</feature>
<sequence length="639" mass="67978">MRGGGGWSPCLQALGGRRGLRKDRRRMASGNGLPSSSALVAKRPSALGPFPRYIWIHQDTPQDSLDKTCHEIWKRVQGLPEALQPRTVKEQLSAPVAGTPRDNGLSFQEGAPEPRRGKDEISLLVEQEFLSLTQEHLILVTESPPPAGPRLPAPRLPAPPRGAGSTEGPGAPIAAGDTLREPKVAMSVLSGGPDCDSVVSTVTGILRAAKVKSVKGADAGGRAPGAPNSEVGRLLAQIPLKPSATSQAPDTGAVQEHTRAIKEGFLQNGTLGGPGPRDALELGSLLLLPPLPAPLSAPPDKLPELPAQKRQLPVFAKICSQPEADAATEGRPLVEWNPGTKEPTKGRESLFLSQWPQTQKDTCGEEGCSDPGGSVSVALSAKKSMWPAEKNLLYEFLGVAKNPSGPLKLRSKVEVDGLELKRQLWPWPPGLWLSLAKPPPVLVRDGESAPSQATQGLAPLPNWPVNPPGTVADKSNLKYTGNVFTPRFATALTSATLNQPLWLNLSYPPPPVFTNHSAFPQYQGLYPPRAARMPCQQPPQPPLGCSSRQVTPYSPQQVGQQVFRSSYAPLLSYIPFVQPGYPHPQRTPPKLCSHPRDPSPMAGDGPQYVVPQAYGFGSTAGGPLVNSPYFSSGGNGINF</sequence>
<protein>
    <submittedName>
        <fullName evidence="2">Uncharacterized protein</fullName>
    </submittedName>
</protein>
<evidence type="ECO:0000313" key="3">
    <source>
        <dbReference type="Proteomes" id="UP000694429"/>
    </source>
</evidence>
<evidence type="ECO:0000256" key="1">
    <source>
        <dbReference type="SAM" id="MobiDB-lite"/>
    </source>
</evidence>
<proteinExistence type="predicted"/>
<reference evidence="2" key="1">
    <citation type="submission" date="2019-03" db="EMBL/GenBank/DDBJ databases">
        <authorList>
            <person name="Warren W.C."/>
            <person name="Johnson G.S."/>
        </authorList>
    </citation>
    <scope>NUCLEOTIDE SEQUENCE [LARGE SCALE GENOMIC DNA]</scope>
    <source>
        <strain evidence="2">Basenji</strain>
    </source>
</reference>
<dbReference type="InterPro" id="IPR031496">
    <property type="entry name" value="DUF4688"/>
</dbReference>
<dbReference type="Proteomes" id="UP000694429">
    <property type="component" value="Chromosome 15"/>
</dbReference>
<reference evidence="2" key="2">
    <citation type="submission" date="2025-08" db="UniProtKB">
        <authorList>
            <consortium name="Ensembl"/>
        </authorList>
    </citation>
    <scope>IDENTIFICATION</scope>
</reference>
<feature type="region of interest" description="Disordered" evidence="1">
    <location>
        <begin position="90"/>
        <end position="116"/>
    </location>
</feature>
<dbReference type="Pfam" id="PF15752">
    <property type="entry name" value="DUF4688"/>
    <property type="match status" value="2"/>
</dbReference>
<evidence type="ECO:0000313" key="2">
    <source>
        <dbReference type="Ensembl" id="ENSCAFP00030024545.1"/>
    </source>
</evidence>
<feature type="region of interest" description="Disordered" evidence="1">
    <location>
        <begin position="1"/>
        <end position="40"/>
    </location>
</feature>
<dbReference type="PANTHER" id="PTHR35674:SF1">
    <property type="entry name" value="CDNA SEQUENCE CK137956"/>
    <property type="match status" value="1"/>
</dbReference>
<feature type="region of interest" description="Disordered" evidence="1">
    <location>
        <begin position="142"/>
        <end position="170"/>
    </location>
</feature>
<dbReference type="PANTHER" id="PTHR35674">
    <property type="entry name" value="CDNA SEQUENCE CK137956"/>
    <property type="match status" value="1"/>
</dbReference>
<name>A0A8C0NGX1_CANLF</name>
<dbReference type="AlphaFoldDB" id="A0A8C0NGX1"/>
<organism evidence="2 3">
    <name type="scientific">Canis lupus familiaris</name>
    <name type="common">Dog</name>
    <name type="synonym">Canis familiaris</name>
    <dbReference type="NCBI Taxonomy" id="9615"/>
    <lineage>
        <taxon>Eukaryota</taxon>
        <taxon>Metazoa</taxon>
        <taxon>Chordata</taxon>
        <taxon>Craniata</taxon>
        <taxon>Vertebrata</taxon>
        <taxon>Euteleostomi</taxon>
        <taxon>Mammalia</taxon>
        <taxon>Eutheria</taxon>
        <taxon>Laurasiatheria</taxon>
        <taxon>Carnivora</taxon>
        <taxon>Caniformia</taxon>
        <taxon>Canidae</taxon>
        <taxon>Canis</taxon>
    </lineage>
</organism>
<accession>A0A8C0NGX1</accession>
<feature type="compositionally biased region" description="Pro residues" evidence="1">
    <location>
        <begin position="143"/>
        <end position="160"/>
    </location>
</feature>
<dbReference type="Ensembl" id="ENSCAFT00030028122.1">
    <property type="protein sequence ID" value="ENSCAFP00030024545.1"/>
    <property type="gene ID" value="ENSCAFG00030015210.1"/>
</dbReference>